<dbReference type="PROSITE" id="PS51720">
    <property type="entry name" value="G_AIG1"/>
    <property type="match status" value="1"/>
</dbReference>
<dbReference type="FunCoup" id="A0A673CLP5">
    <property type="interactions" value="25"/>
</dbReference>
<reference evidence="6" key="1">
    <citation type="submission" date="2019-06" db="EMBL/GenBank/DDBJ databases">
        <authorList>
            <consortium name="Wellcome Sanger Institute Data Sharing"/>
        </authorList>
    </citation>
    <scope>NUCLEOTIDE SEQUENCE [LARGE SCALE GENOMIC DNA]</scope>
</reference>
<feature type="region of interest" description="Disordered" evidence="4">
    <location>
        <begin position="1306"/>
        <end position="1761"/>
    </location>
</feature>
<keyword evidence="7" id="KW-1185">Reference proteome</keyword>
<reference evidence="6" key="2">
    <citation type="submission" date="2025-08" db="UniProtKB">
        <authorList>
            <consortium name="Ensembl"/>
        </authorList>
    </citation>
    <scope>IDENTIFICATION</scope>
</reference>
<evidence type="ECO:0000256" key="3">
    <source>
        <dbReference type="ARBA" id="ARBA00023134"/>
    </source>
</evidence>
<dbReference type="Ensembl" id="ENSSORT00005054202.1">
    <property type="protein sequence ID" value="ENSSORP00005052948.1"/>
    <property type="gene ID" value="ENSSORG00005023854.1"/>
</dbReference>
<evidence type="ECO:0000313" key="7">
    <source>
        <dbReference type="Proteomes" id="UP000472271"/>
    </source>
</evidence>
<dbReference type="FunFam" id="3.40.50.300:FF:000366">
    <property type="entry name" value="GTPase, IMAP family member 2"/>
    <property type="match status" value="1"/>
</dbReference>
<evidence type="ECO:0000256" key="4">
    <source>
        <dbReference type="SAM" id="MobiDB-lite"/>
    </source>
</evidence>
<dbReference type="SUPFAM" id="SSF52540">
    <property type="entry name" value="P-loop containing nucleoside triphosphate hydrolases"/>
    <property type="match status" value="3"/>
</dbReference>
<feature type="region of interest" description="Disordered" evidence="4">
    <location>
        <begin position="1861"/>
        <end position="1884"/>
    </location>
</feature>
<dbReference type="InterPro" id="IPR045058">
    <property type="entry name" value="GIMA/IAN/Toc"/>
</dbReference>
<sequence length="1901" mass="224927">MRTSGTIKDKNVIIINTPDHLLSDISHHELMKFIKDCSGASHPGPHVFLLVLQPEDFTEKHKQRIESFLENFSDQSFNQTLVLISPRKKSPGRTDTYRQRPAVKDMIRRCRYRHLQMENLHHDELLTRLGQIMKESNGEHLSYEEFEETPSSLPGGHEDLKLKQTGSGVMGAVKDAGLTAVKHVQSFLPFSWTNPSSDNVQPLKRSSSYEWLPPNMSELRVVLLGNNWSKRNSVGNLILDQYVFYDKPTSCMRTSGTIKDKNVIIINTPDHLLSDISHHELMKFIKDCSDASHHGPHVFLLVLQPEDFTEEHKQRIESVLENFSDQSFNQTLVLISPRKQSPGRTETYRQRPAVKDMIRRCRYRHLQMENLHHDELLTRLGQIMKENNGEHLSYKEFEETPSCLPGLTAVKHVQSDFSVSGTNPSSDNVQPLKRRSSYVLLPPNMSELRVVLLGNNWSKRKSVGNLILDQYVFYDKLTSCMRTSGTIKDKNVIVINTPDHLLSDISHHELMKFIKDCSDVSRPGPHVFLLVLQPEDFTEEHKQRIESVLENFSDQSFNQTLVLISPRKQSPGRTETYRQRPAVKDMIRRCRYRHLQLENLHHDELLTRLCQIVKENNGEHLSYKEYEETPSSLPDDHEDLKLKQTGSGVMGAVKDAGLTVVKHVQSDLSVSWTNPSSDNVQPLKRSSSHELIPPNKTDLRIVLFGKSEDKKNKVINLILPKQIGRSFKPFSTKQCVTIDGEWRGKPLTVVKTPDICSLTVESLRKVVNCMTPGPNVLLLLVKPSEFTEEDSQTLTSILSLFGPDAFKHSMVVFTHDLSEMSSSANELLKDCGGRHYNMSVEDRSVLMEMIEETKDNSLVPLSTVIKPPLNLVLCGSRRSEKTSAARALLGLTELCSGSSEFVKHQVEVCGRQVSVVELPVLNGRPQEEVMKESFQSISLCEPEGIHAFILVLPVGPLTDEDKAELETIHNTFSSRIRDFTVILFTVESDPTAPAVVNFVKQSNDIQELCQKYGRRYVILNVRDKQQVSEVLDTVDRMRMSKDKLSYTAETFGRVQIEKITELQAENEDLKNKRQNPCDEDKQSPDCLRIVLIGKTGSGKSSSGNTILGREEFKTDFSQTSVTKVCRKVPDQVDGRPVAVVDTPGLFDPNLTNKQVHEEMVKCISLLAPGPHVFLLVLEIGRFTPEEKETLKLIKEGFGKNAEKFIIILLTRGDELETCGISIDDYIRDKCDDSFKKLISDCGGRYHVFNNQDKNPTQVNELMKKIDSMVKENGGSCFTNDMLQEAEAAIKKEMERLLKEKEEEMRKQKEELERKHEEEMMEIKRRMEEQRKETERERKQREEELKEMEENIKREREQRKKEQKEREKKDRRKKEQDELQRLKWKQKQQDLETKIRSESETKERINRELEESREKMKKQQEAWEEERGREWNKRKEEDEERKREEEGKLRKLQEQYEQEKEEYERKRREETERERKQREEEMKDMEENIKREREQRKKEQEEREEKDRRKKEQDELQRQKWKQKLQDLERKIRSESESKEIIDRKLEESREEMRKQQDAWEEERRREWNKRKEEDEERKREEEGKLRKLQEQYEQEKEEYERKRREETERERKQREEEVKEMEENIKREREQRKKEQEEREEKDRRKKEQDELQRQEWKQKLQDLETKIRSESESKEIIDRKLEESREEMRKQQEAWEEERRQEWNKRKEEEEERKREEERKLRKLQEQYEQEKEEYDRKRREDEQIRQEEEEKQRKELKEKYQREVEDLKMKHEEEARKKAEEFNEFTEKLRRKLETKKEEYEKHMKEKDEKYDLLKALCDHNEKEWMKKHQEEINNLVKCIKKKKSNNVTKISELLSKQEKEMENVKDQEKKENLQKKHETETNELIQSLLKEVDACSLL</sequence>
<dbReference type="PANTHER" id="PTHR10903:SF188">
    <property type="entry name" value="GTPASE IMAP FAMILY MEMBER 2-LIKE-RELATED"/>
    <property type="match status" value="1"/>
</dbReference>
<reference evidence="6" key="3">
    <citation type="submission" date="2025-09" db="UniProtKB">
        <authorList>
            <consortium name="Ensembl"/>
        </authorList>
    </citation>
    <scope>IDENTIFICATION</scope>
</reference>
<evidence type="ECO:0000259" key="5">
    <source>
        <dbReference type="PROSITE" id="PS51720"/>
    </source>
</evidence>
<dbReference type="Pfam" id="PF04548">
    <property type="entry name" value="AIG1"/>
    <property type="match status" value="6"/>
</dbReference>
<accession>A0A673CLP5</accession>
<evidence type="ECO:0000313" key="6">
    <source>
        <dbReference type="Ensembl" id="ENSSORP00005052948.1"/>
    </source>
</evidence>
<dbReference type="GO" id="GO:0005525">
    <property type="term" value="F:GTP binding"/>
    <property type="evidence" value="ECO:0007669"/>
    <property type="project" value="UniProtKB-KW"/>
</dbReference>
<dbReference type="PANTHER" id="PTHR10903">
    <property type="entry name" value="GTPASE, IMAP FAMILY MEMBER-RELATED"/>
    <property type="match status" value="1"/>
</dbReference>
<feature type="compositionally biased region" description="Basic and acidic residues" evidence="4">
    <location>
        <begin position="1861"/>
        <end position="1883"/>
    </location>
</feature>
<name>A0A673CLP5_9TELE</name>
<evidence type="ECO:0000256" key="1">
    <source>
        <dbReference type="ARBA" id="ARBA00008535"/>
    </source>
</evidence>
<proteinExistence type="inferred from homology"/>
<dbReference type="InterPro" id="IPR006703">
    <property type="entry name" value="G_AIG1"/>
</dbReference>
<organism evidence="6 7">
    <name type="scientific">Sphaeramia orbicularis</name>
    <name type="common">orbiculate cardinalfish</name>
    <dbReference type="NCBI Taxonomy" id="375764"/>
    <lineage>
        <taxon>Eukaryota</taxon>
        <taxon>Metazoa</taxon>
        <taxon>Chordata</taxon>
        <taxon>Craniata</taxon>
        <taxon>Vertebrata</taxon>
        <taxon>Euteleostomi</taxon>
        <taxon>Actinopterygii</taxon>
        <taxon>Neopterygii</taxon>
        <taxon>Teleostei</taxon>
        <taxon>Neoteleostei</taxon>
        <taxon>Acanthomorphata</taxon>
        <taxon>Gobiaria</taxon>
        <taxon>Kurtiformes</taxon>
        <taxon>Apogonoidei</taxon>
        <taxon>Apogonidae</taxon>
        <taxon>Apogoninae</taxon>
        <taxon>Sphaeramia</taxon>
    </lineage>
</organism>
<dbReference type="InterPro" id="IPR027417">
    <property type="entry name" value="P-loop_NTPase"/>
</dbReference>
<keyword evidence="3" id="KW-0342">GTP-binding</keyword>
<dbReference type="CDD" id="cd01852">
    <property type="entry name" value="AIG1"/>
    <property type="match status" value="1"/>
</dbReference>
<feature type="domain" description="AIG1-type G" evidence="5">
    <location>
        <begin position="1084"/>
        <end position="1286"/>
    </location>
</feature>
<dbReference type="Gene3D" id="3.40.50.300">
    <property type="entry name" value="P-loop containing nucleotide triphosphate hydrolases"/>
    <property type="match status" value="6"/>
</dbReference>
<keyword evidence="2" id="KW-0547">Nucleotide-binding</keyword>
<protein>
    <recommendedName>
        <fullName evidence="5">AIG1-type G domain-containing protein</fullName>
    </recommendedName>
</protein>
<dbReference type="Proteomes" id="UP000472271">
    <property type="component" value="Chromosome 4"/>
</dbReference>
<evidence type="ECO:0000256" key="2">
    <source>
        <dbReference type="ARBA" id="ARBA00022741"/>
    </source>
</evidence>
<comment type="similarity">
    <text evidence="1">Belongs to the TRAFAC class TrmE-Era-EngA-EngB-Septin-like GTPase superfamily. AIG1/Toc34/Toc159-like paraseptin GTPase family. IAN subfamily.</text>
</comment>
<dbReference type="InParanoid" id="A0A673CLP5"/>